<dbReference type="Proteomes" id="UP000188533">
    <property type="component" value="Unassembled WGS sequence"/>
</dbReference>
<dbReference type="STRING" id="5353.A0A1Q3DY76"/>
<dbReference type="AlphaFoldDB" id="A0A1Q3DY76"/>
<sequence length="393" mass="43931">MGKEYGGLIYVSSANALIINKAEVAIDLLEKRARIYSDRAVTPIMKLCGADLNLALEPYSDRWRRDRRLFQQVFRQATISRFYPAQHSKINEFLRELLFAPDDFMDHTMALSQRLVYSALYGLDISPGDSLAQKAQNAVGGIGKSLLSGSFPALERFPFLRFMPSWFPGCGFQQVAEQCRKNIKEIDTVPFKLAVTNMENGTGTSPLAELAARKPTEIEAIKAMGTVSYLAAADTTMSSISSFLLAMCLHPDVQNKGQEEIDSVIGKNRLPNLEDRRSLPYVEAIYHPEKFLPERFVDSKFGPFESINNIYAFGFGRRVCAGRYMAENTVWLTVASVLATFTLSKAKDEQGSVVDVPGDYTDEFFCHPKPYRSTITPRSPVARDLILSTTNDP</sequence>
<evidence type="ECO:0000256" key="9">
    <source>
        <dbReference type="PIRSR" id="PIRSR602401-1"/>
    </source>
</evidence>
<keyword evidence="5 9" id="KW-0479">Metal-binding</keyword>
<dbReference type="PANTHER" id="PTHR46300:SF7">
    <property type="entry name" value="P450, PUTATIVE (EUROFUNG)-RELATED"/>
    <property type="match status" value="1"/>
</dbReference>
<dbReference type="GO" id="GO:0005506">
    <property type="term" value="F:iron ion binding"/>
    <property type="evidence" value="ECO:0007669"/>
    <property type="project" value="InterPro"/>
</dbReference>
<comment type="caution">
    <text evidence="11">The sequence shown here is derived from an EMBL/GenBank/DDBJ whole genome shotgun (WGS) entry which is preliminary data.</text>
</comment>
<evidence type="ECO:0000256" key="4">
    <source>
        <dbReference type="ARBA" id="ARBA00022617"/>
    </source>
</evidence>
<evidence type="ECO:0000256" key="3">
    <source>
        <dbReference type="ARBA" id="ARBA00010617"/>
    </source>
</evidence>
<keyword evidence="12" id="KW-1185">Reference proteome</keyword>
<dbReference type="InterPro" id="IPR017972">
    <property type="entry name" value="Cyt_P450_CS"/>
</dbReference>
<feature type="binding site" description="axial binding residue" evidence="9">
    <location>
        <position position="320"/>
    </location>
    <ligand>
        <name>heme</name>
        <dbReference type="ChEBI" id="CHEBI:30413"/>
    </ligand>
    <ligandPart>
        <name>Fe</name>
        <dbReference type="ChEBI" id="CHEBI:18248"/>
    </ligandPart>
</feature>
<dbReference type="PRINTS" id="PR00463">
    <property type="entry name" value="EP450I"/>
</dbReference>
<dbReference type="GO" id="GO:0020037">
    <property type="term" value="F:heme binding"/>
    <property type="evidence" value="ECO:0007669"/>
    <property type="project" value="InterPro"/>
</dbReference>
<dbReference type="InterPro" id="IPR036396">
    <property type="entry name" value="Cyt_P450_sf"/>
</dbReference>
<dbReference type="SUPFAM" id="SSF48264">
    <property type="entry name" value="Cytochrome P450"/>
    <property type="match status" value="1"/>
</dbReference>
<dbReference type="GO" id="GO:0016705">
    <property type="term" value="F:oxidoreductase activity, acting on paired donors, with incorporation or reduction of molecular oxygen"/>
    <property type="evidence" value="ECO:0007669"/>
    <property type="project" value="InterPro"/>
</dbReference>
<evidence type="ECO:0000256" key="2">
    <source>
        <dbReference type="ARBA" id="ARBA00005179"/>
    </source>
</evidence>
<evidence type="ECO:0000313" key="12">
    <source>
        <dbReference type="Proteomes" id="UP000188533"/>
    </source>
</evidence>
<dbReference type="InterPro" id="IPR001128">
    <property type="entry name" value="Cyt_P450"/>
</dbReference>
<proteinExistence type="inferred from homology"/>
<dbReference type="InterPro" id="IPR002401">
    <property type="entry name" value="Cyt_P450_E_grp-I"/>
</dbReference>
<dbReference type="GO" id="GO:0016020">
    <property type="term" value="C:membrane"/>
    <property type="evidence" value="ECO:0007669"/>
    <property type="project" value="UniProtKB-SubCell"/>
</dbReference>
<keyword evidence="6 10" id="KW-0560">Oxidoreductase</keyword>
<evidence type="ECO:0000313" key="11">
    <source>
        <dbReference type="EMBL" id="GAV99793.1"/>
    </source>
</evidence>
<dbReference type="GO" id="GO:0004497">
    <property type="term" value="F:monooxygenase activity"/>
    <property type="evidence" value="ECO:0007669"/>
    <property type="project" value="UniProtKB-KW"/>
</dbReference>
<reference evidence="11 12" key="2">
    <citation type="submission" date="2017-02" db="EMBL/GenBank/DDBJ databases">
        <title>A genome survey and senescence transcriptome analysis in Lentinula edodes.</title>
        <authorList>
            <person name="Sakamoto Y."/>
            <person name="Nakade K."/>
            <person name="Sato S."/>
            <person name="Yoshida Y."/>
            <person name="Miyazaki K."/>
            <person name="Natsume S."/>
            <person name="Konno N."/>
        </authorList>
    </citation>
    <scope>NUCLEOTIDE SEQUENCE [LARGE SCALE GENOMIC DNA]</scope>
    <source>
        <strain evidence="11 12">NBRC 111202</strain>
    </source>
</reference>
<evidence type="ECO:0000256" key="7">
    <source>
        <dbReference type="ARBA" id="ARBA00023004"/>
    </source>
</evidence>
<evidence type="ECO:0000256" key="8">
    <source>
        <dbReference type="ARBA" id="ARBA00023033"/>
    </source>
</evidence>
<comment type="similarity">
    <text evidence="3 10">Belongs to the cytochrome P450 family.</text>
</comment>
<dbReference type="Pfam" id="PF00067">
    <property type="entry name" value="p450"/>
    <property type="match status" value="2"/>
</dbReference>
<gene>
    <name evidence="11" type="ORF">LENED_001276</name>
</gene>
<name>A0A1Q3DY76_LENED</name>
<reference evidence="11 12" key="1">
    <citation type="submission" date="2016-08" db="EMBL/GenBank/DDBJ databases">
        <authorList>
            <consortium name="Lentinula edodes genome sequencing consortium"/>
            <person name="Sakamoto Y."/>
            <person name="Nakade K."/>
            <person name="Sato S."/>
            <person name="Yoshida Y."/>
            <person name="Miyazaki K."/>
            <person name="Natsume S."/>
            <person name="Konno N."/>
        </authorList>
    </citation>
    <scope>NUCLEOTIDE SEQUENCE [LARGE SCALE GENOMIC DNA]</scope>
    <source>
        <strain evidence="11 12">NBRC 111202</strain>
    </source>
</reference>
<keyword evidence="4 9" id="KW-0349">Heme</keyword>
<protein>
    <submittedName>
        <fullName evidence="11">O-methylsterigmatocystin oxidoreductase</fullName>
    </submittedName>
</protein>
<dbReference type="PANTHER" id="PTHR46300">
    <property type="entry name" value="P450, PUTATIVE (EUROFUNG)-RELATED-RELATED"/>
    <property type="match status" value="1"/>
</dbReference>
<evidence type="ECO:0000256" key="10">
    <source>
        <dbReference type="RuleBase" id="RU000461"/>
    </source>
</evidence>
<evidence type="ECO:0000256" key="1">
    <source>
        <dbReference type="ARBA" id="ARBA00001971"/>
    </source>
</evidence>
<evidence type="ECO:0000256" key="5">
    <source>
        <dbReference type="ARBA" id="ARBA00022723"/>
    </source>
</evidence>
<comment type="cofactor">
    <cofactor evidence="1 9">
        <name>heme</name>
        <dbReference type="ChEBI" id="CHEBI:30413"/>
    </cofactor>
</comment>
<dbReference type="PROSITE" id="PS00086">
    <property type="entry name" value="CYTOCHROME_P450"/>
    <property type="match status" value="1"/>
</dbReference>
<accession>A0A1Q3DY76</accession>
<comment type="pathway">
    <text evidence="2">Secondary metabolite biosynthesis.</text>
</comment>
<evidence type="ECO:0000256" key="6">
    <source>
        <dbReference type="ARBA" id="ARBA00023002"/>
    </source>
</evidence>
<dbReference type="InterPro" id="IPR050364">
    <property type="entry name" value="Cytochrome_P450_fung"/>
</dbReference>
<dbReference type="EMBL" id="BDGU01000019">
    <property type="protein sequence ID" value="GAV99793.1"/>
    <property type="molecule type" value="Genomic_DNA"/>
</dbReference>
<keyword evidence="8 10" id="KW-0503">Monooxygenase</keyword>
<dbReference type="Gene3D" id="1.10.630.10">
    <property type="entry name" value="Cytochrome P450"/>
    <property type="match status" value="2"/>
</dbReference>
<keyword evidence="7 9" id="KW-0408">Iron</keyword>
<organism evidence="11 12">
    <name type="scientific">Lentinula edodes</name>
    <name type="common">Shiitake mushroom</name>
    <name type="synonym">Lentinus edodes</name>
    <dbReference type="NCBI Taxonomy" id="5353"/>
    <lineage>
        <taxon>Eukaryota</taxon>
        <taxon>Fungi</taxon>
        <taxon>Dikarya</taxon>
        <taxon>Basidiomycota</taxon>
        <taxon>Agaricomycotina</taxon>
        <taxon>Agaricomycetes</taxon>
        <taxon>Agaricomycetidae</taxon>
        <taxon>Agaricales</taxon>
        <taxon>Marasmiineae</taxon>
        <taxon>Omphalotaceae</taxon>
        <taxon>Lentinula</taxon>
    </lineage>
</organism>